<feature type="transmembrane region" description="Helical" evidence="1">
    <location>
        <begin position="12"/>
        <end position="33"/>
    </location>
</feature>
<feature type="transmembrane region" description="Helical" evidence="1">
    <location>
        <begin position="53"/>
        <end position="74"/>
    </location>
</feature>
<organism evidence="2 3">
    <name type="scientific">Gleimia europaea ACS-120-V-Col10b</name>
    <dbReference type="NCBI Taxonomy" id="883069"/>
    <lineage>
        <taxon>Bacteria</taxon>
        <taxon>Bacillati</taxon>
        <taxon>Actinomycetota</taxon>
        <taxon>Actinomycetes</taxon>
        <taxon>Actinomycetales</taxon>
        <taxon>Actinomycetaceae</taxon>
        <taxon>Gleimia</taxon>
    </lineage>
</organism>
<feature type="transmembrane region" description="Helical" evidence="1">
    <location>
        <begin position="135"/>
        <end position="156"/>
    </location>
</feature>
<dbReference type="EMBL" id="AGWN01000001">
    <property type="protein sequence ID" value="EPD31278.1"/>
    <property type="molecule type" value="Genomic_DNA"/>
</dbReference>
<dbReference type="OrthoDB" id="3266283at2"/>
<feature type="transmembrane region" description="Helical" evidence="1">
    <location>
        <begin position="202"/>
        <end position="220"/>
    </location>
</feature>
<proteinExistence type="predicted"/>
<name>A0A9W5VWU6_9ACTO</name>
<dbReference type="RefSeq" id="WP_016444389.1">
    <property type="nucleotide sequence ID" value="NZ_KE150266.1"/>
</dbReference>
<dbReference type="Proteomes" id="UP000014387">
    <property type="component" value="Unassembled WGS sequence"/>
</dbReference>
<gene>
    <name evidence="2" type="ORF">HMPREF9238_01046</name>
</gene>
<accession>A0A9W5VWU6</accession>
<evidence type="ECO:0000313" key="3">
    <source>
        <dbReference type="Proteomes" id="UP000014387"/>
    </source>
</evidence>
<feature type="transmembrane region" description="Helical" evidence="1">
    <location>
        <begin position="162"/>
        <end position="182"/>
    </location>
</feature>
<reference evidence="2 3" key="1">
    <citation type="submission" date="2013-05" db="EMBL/GenBank/DDBJ databases">
        <title>The Genome Sequence of Actinomyces europaeus ACS-120-V-COL10B.</title>
        <authorList>
            <consortium name="The Broad Institute Genomics Platform"/>
            <person name="Earl A."/>
            <person name="Ward D."/>
            <person name="Feldgarden M."/>
            <person name="Gevers D."/>
            <person name="Saerens B."/>
            <person name="Vaneechoutte M."/>
            <person name="Walker B."/>
            <person name="Young S."/>
            <person name="Zeng Q."/>
            <person name="Gargeya S."/>
            <person name="Fitzgerald M."/>
            <person name="Haas B."/>
            <person name="Abouelleil A."/>
            <person name="Allen A.W."/>
            <person name="Alvarado L."/>
            <person name="Arachchi H.M."/>
            <person name="Berlin A.M."/>
            <person name="Chapman S.B."/>
            <person name="Gainer-Dewar J."/>
            <person name="Goldberg J."/>
            <person name="Griggs A."/>
            <person name="Gujja S."/>
            <person name="Hansen M."/>
            <person name="Howarth C."/>
            <person name="Imamovic A."/>
            <person name="Ireland A."/>
            <person name="Larimer J."/>
            <person name="McCowan C."/>
            <person name="Murphy C."/>
            <person name="Pearson M."/>
            <person name="Poon T.W."/>
            <person name="Priest M."/>
            <person name="Roberts A."/>
            <person name="Saif S."/>
            <person name="Shea T."/>
            <person name="Sisk P."/>
            <person name="Sykes S."/>
            <person name="Wortman J."/>
            <person name="Nusbaum C."/>
            <person name="Birren B."/>
        </authorList>
    </citation>
    <scope>NUCLEOTIDE SEQUENCE [LARGE SCALE GENOMIC DNA]</scope>
    <source>
        <strain evidence="2 3">ACS-120-V-Col10b</strain>
    </source>
</reference>
<keyword evidence="1" id="KW-0472">Membrane</keyword>
<protein>
    <submittedName>
        <fullName evidence="2">Uncharacterized protein</fullName>
    </submittedName>
</protein>
<keyword evidence="1" id="KW-0812">Transmembrane</keyword>
<keyword evidence="1" id="KW-1133">Transmembrane helix</keyword>
<evidence type="ECO:0000256" key="1">
    <source>
        <dbReference type="SAM" id="Phobius"/>
    </source>
</evidence>
<evidence type="ECO:0000313" key="2">
    <source>
        <dbReference type="EMBL" id="EPD31278.1"/>
    </source>
</evidence>
<comment type="caution">
    <text evidence="2">The sequence shown here is derived from an EMBL/GenBank/DDBJ whole genome shotgun (WGS) entry which is preliminary data.</text>
</comment>
<feature type="transmembrane region" description="Helical" evidence="1">
    <location>
        <begin position="250"/>
        <end position="267"/>
    </location>
</feature>
<sequence length="268" mass="29666">MANKTRRHWIRLLLQYFAVYALVFAATLAGHFWVISKGYEPLPALLRLREPMFAIYEVAIPMILGAALVKYFAVRAHLTYVIWREPEYVLPKNGGKAPTYAPPLDTSDDLLLGTALSSDPEPLYEINVQPRISRLWWLAGTLATLGALIVITFGLADSEVTPTGAVTGLFAAFCWAFTQEYLLRGLVVAKARRLSHTDAKPLLASLLLSILWMIPIAFTAPTLTNAVILIVLGPLLGLGTFALRRMFTTLWAAIGAQFLFIASFYVLI</sequence>
<keyword evidence="3" id="KW-1185">Reference proteome</keyword>
<dbReference type="AlphaFoldDB" id="A0A9W5VWU6"/>